<comment type="caution">
    <text evidence="1">The sequence shown here is derived from an EMBL/GenBank/DDBJ whole genome shotgun (WGS) entry which is preliminary data.</text>
</comment>
<protein>
    <submittedName>
        <fullName evidence="1">Uncharacterized protein</fullName>
    </submittedName>
</protein>
<accession>N1UEP6</accession>
<dbReference type="EMBL" id="AHMI02000019">
    <property type="protein sequence ID" value="EMY16409.1"/>
    <property type="molecule type" value="Genomic_DNA"/>
</dbReference>
<proteinExistence type="predicted"/>
<dbReference type="Proteomes" id="UP000012249">
    <property type="component" value="Unassembled WGS sequence"/>
</dbReference>
<evidence type="ECO:0000313" key="2">
    <source>
        <dbReference type="Proteomes" id="UP000012249"/>
    </source>
</evidence>
<organism evidence="1 2">
    <name type="scientific">Leptospira weilii str. Ecochallenge</name>
    <dbReference type="NCBI Taxonomy" id="1049986"/>
    <lineage>
        <taxon>Bacteria</taxon>
        <taxon>Pseudomonadati</taxon>
        <taxon>Spirochaetota</taxon>
        <taxon>Spirochaetia</taxon>
        <taxon>Leptospirales</taxon>
        <taxon>Leptospiraceae</taxon>
        <taxon>Leptospira</taxon>
    </lineage>
</organism>
<gene>
    <name evidence="1" type="ORF">LEP1GSC043_1567</name>
</gene>
<sequence>MRLFLTRYLLKIKNYIFIIQIHFGNNKIFRKKFRLVFVKTILPASILRKLNLDLIFQPNSLQ</sequence>
<reference evidence="1 2" key="1">
    <citation type="submission" date="2013-02" db="EMBL/GenBank/DDBJ databases">
        <authorList>
            <person name="Harkins D.M."/>
            <person name="Durkin A.S."/>
            <person name="Brinkac L.M."/>
            <person name="Haft D.H."/>
            <person name="Selengut J.D."/>
            <person name="Sanka R."/>
            <person name="DePew J."/>
            <person name="Purushe J."/>
            <person name="Haake D.A."/>
            <person name="Matsunaga J."/>
            <person name="Vinetz J.M."/>
            <person name="Sutton G.G."/>
            <person name="Nierman W.C."/>
            <person name="Fouts D.E."/>
        </authorList>
    </citation>
    <scope>NUCLEOTIDE SEQUENCE [LARGE SCALE GENOMIC DNA]</scope>
    <source>
        <strain evidence="1 2">Ecochallenge</strain>
    </source>
</reference>
<name>N1UEP6_9LEPT</name>
<evidence type="ECO:0000313" key="1">
    <source>
        <dbReference type="EMBL" id="EMY16409.1"/>
    </source>
</evidence>
<dbReference type="AlphaFoldDB" id="N1UEP6"/>